<feature type="chain" id="PRO_5032857955" evidence="2">
    <location>
        <begin position="33"/>
        <end position="281"/>
    </location>
</feature>
<evidence type="ECO:0000313" key="4">
    <source>
        <dbReference type="EMBL" id="HGZ44600.1"/>
    </source>
</evidence>
<dbReference type="InterPro" id="IPR029063">
    <property type="entry name" value="SAM-dependent_MTases_sf"/>
</dbReference>
<feature type="signal peptide" evidence="2">
    <location>
        <begin position="1"/>
        <end position="32"/>
    </location>
</feature>
<feature type="domain" description="Methyltransferase type 11" evidence="3">
    <location>
        <begin position="137"/>
        <end position="192"/>
    </location>
</feature>
<sequence length="281" mass="30183">MGYSLRTGGLVRLLAFAAVAWAPAMIALAAHAAGVLALPGAAALGGTGMLAASALAVRRALRHEAPRFREGAATGDGAAAGASWERVARPDGQYANRWASYHDLSAWLGARDWTGKVVVEFGHTNDVLRAFIRGARYAMLEYPQHDVQDLRGVPDAGFDLAILDQTLEHVADPERALREVRRVLRPGGVAIISTPFLVPLHPTADYGDYTRWTPQGMKAMLERNGFDADVRWWGNADAARALLGAMHMTVAEARRLGLNVEPGACDEPFPVTVWALATARA</sequence>
<comment type="caution">
    <text evidence="4">The sequence shown here is derived from an EMBL/GenBank/DDBJ whole genome shotgun (WGS) entry which is preliminary data.</text>
</comment>
<dbReference type="InterPro" id="IPR013216">
    <property type="entry name" value="Methyltransf_11"/>
</dbReference>
<name>A0A832MLA3_UNCEI</name>
<reference evidence="4" key="1">
    <citation type="journal article" date="2020" name="mSystems">
        <title>Genome- and Community-Level Interaction Insights into Carbon Utilization and Element Cycling Functions of Hydrothermarchaeota in Hydrothermal Sediment.</title>
        <authorList>
            <person name="Zhou Z."/>
            <person name="Liu Y."/>
            <person name="Xu W."/>
            <person name="Pan J."/>
            <person name="Luo Z.H."/>
            <person name="Li M."/>
        </authorList>
    </citation>
    <scope>NUCLEOTIDE SEQUENCE [LARGE SCALE GENOMIC DNA]</scope>
    <source>
        <strain evidence="4">SpSt-381</strain>
    </source>
</reference>
<dbReference type="Gene3D" id="3.40.50.150">
    <property type="entry name" value="Vaccinia Virus protein VP39"/>
    <property type="match status" value="1"/>
</dbReference>
<proteinExistence type="predicted"/>
<organism evidence="4">
    <name type="scientific">Eiseniibacteriota bacterium</name>
    <dbReference type="NCBI Taxonomy" id="2212470"/>
    <lineage>
        <taxon>Bacteria</taxon>
        <taxon>Candidatus Eiseniibacteriota</taxon>
    </lineage>
</organism>
<evidence type="ECO:0000259" key="3">
    <source>
        <dbReference type="Pfam" id="PF08241"/>
    </source>
</evidence>
<evidence type="ECO:0000256" key="2">
    <source>
        <dbReference type="SAM" id="SignalP"/>
    </source>
</evidence>
<dbReference type="Pfam" id="PF08241">
    <property type="entry name" value="Methyltransf_11"/>
    <property type="match status" value="1"/>
</dbReference>
<accession>A0A832MLA3</accession>
<keyword evidence="1" id="KW-1133">Transmembrane helix</keyword>
<keyword evidence="4" id="KW-0808">Transferase</keyword>
<keyword evidence="4" id="KW-0489">Methyltransferase</keyword>
<dbReference type="EMBL" id="DSQF01000030">
    <property type="protein sequence ID" value="HGZ44600.1"/>
    <property type="molecule type" value="Genomic_DNA"/>
</dbReference>
<keyword evidence="1" id="KW-0812">Transmembrane</keyword>
<keyword evidence="1" id="KW-0472">Membrane</keyword>
<dbReference type="SUPFAM" id="SSF53335">
    <property type="entry name" value="S-adenosyl-L-methionine-dependent methyltransferases"/>
    <property type="match status" value="1"/>
</dbReference>
<protein>
    <submittedName>
        <fullName evidence="4">Class I SAM-dependent methyltransferase</fullName>
    </submittedName>
</protein>
<dbReference type="CDD" id="cd02440">
    <property type="entry name" value="AdoMet_MTases"/>
    <property type="match status" value="1"/>
</dbReference>
<evidence type="ECO:0000256" key="1">
    <source>
        <dbReference type="SAM" id="Phobius"/>
    </source>
</evidence>
<dbReference type="GO" id="GO:0008757">
    <property type="term" value="F:S-adenosylmethionine-dependent methyltransferase activity"/>
    <property type="evidence" value="ECO:0007669"/>
    <property type="project" value="InterPro"/>
</dbReference>
<dbReference type="AlphaFoldDB" id="A0A832MLA3"/>
<gene>
    <name evidence="4" type="ORF">ENR23_14550</name>
</gene>
<dbReference type="GO" id="GO:0032259">
    <property type="term" value="P:methylation"/>
    <property type="evidence" value="ECO:0007669"/>
    <property type="project" value="UniProtKB-KW"/>
</dbReference>
<keyword evidence="2" id="KW-0732">Signal</keyword>
<feature type="transmembrane region" description="Helical" evidence="1">
    <location>
        <begin position="42"/>
        <end position="61"/>
    </location>
</feature>